<evidence type="ECO:0000313" key="6">
    <source>
        <dbReference type="Proteomes" id="UP000606870"/>
    </source>
</evidence>
<dbReference type="RefSeq" id="WP_186503647.1">
    <property type="nucleotide sequence ID" value="NZ_JACOGK010000025.1"/>
</dbReference>
<evidence type="ECO:0000256" key="1">
    <source>
        <dbReference type="ARBA" id="ARBA00022612"/>
    </source>
</evidence>
<proteinExistence type="predicted"/>
<keyword evidence="2 5" id="KW-0645">Protease</keyword>
<organism evidence="5 6">
    <name type="scientific">Megasphaera hominis</name>
    <dbReference type="NCBI Taxonomy" id="159836"/>
    <lineage>
        <taxon>Bacteria</taxon>
        <taxon>Bacillati</taxon>
        <taxon>Bacillota</taxon>
        <taxon>Negativicutes</taxon>
        <taxon>Veillonellales</taxon>
        <taxon>Veillonellaceae</taxon>
        <taxon>Megasphaera</taxon>
    </lineage>
</organism>
<sequence length="197" mass="22249">MKGKTEYRSLTVQADGNNEDSLHVEGYAVVFNEETVLWRSRWSGIEYREVIESGAIDAATDMSDVVMYYNHSDVAYILARTQNNTLQLQVDERGLKISADIAPTTCGKDIYQLIKRGDISKMSFAFSVDKEAEEEDRNAKTSTRRVQHIGTIVDVSPVDMPAYDGTTIVARSQTEEIEALKQAEERLKQELIVKTYL</sequence>
<dbReference type="InterPro" id="IPR054613">
    <property type="entry name" value="Peptidase_S78_dom"/>
</dbReference>
<dbReference type="Pfam" id="PF04586">
    <property type="entry name" value="Peptidase_S78"/>
    <property type="match status" value="1"/>
</dbReference>
<evidence type="ECO:0000259" key="4">
    <source>
        <dbReference type="Pfam" id="PF04586"/>
    </source>
</evidence>
<evidence type="ECO:0000313" key="5">
    <source>
        <dbReference type="EMBL" id="MBC3537349.1"/>
    </source>
</evidence>
<dbReference type="GO" id="GO:0006508">
    <property type="term" value="P:proteolysis"/>
    <property type="evidence" value="ECO:0007669"/>
    <property type="project" value="UniProtKB-KW"/>
</dbReference>
<reference evidence="5 6" key="1">
    <citation type="submission" date="2020-08" db="EMBL/GenBank/DDBJ databases">
        <authorList>
            <person name="Liu C."/>
            <person name="Sun Q."/>
        </authorList>
    </citation>
    <scope>NUCLEOTIDE SEQUENCE [LARGE SCALE GENOMIC DNA]</scope>
    <source>
        <strain evidence="5 6">NSJ-59</strain>
    </source>
</reference>
<protein>
    <submittedName>
        <fullName evidence="5">HK97 family phage prohead protease</fullName>
    </submittedName>
</protein>
<dbReference type="GO" id="GO:0008233">
    <property type="term" value="F:peptidase activity"/>
    <property type="evidence" value="ECO:0007669"/>
    <property type="project" value="UniProtKB-KW"/>
</dbReference>
<keyword evidence="1" id="KW-1188">Viral release from host cell</keyword>
<comment type="caution">
    <text evidence="5">The sequence shown here is derived from an EMBL/GenBank/DDBJ whole genome shotgun (WGS) entry which is preliminary data.</text>
</comment>
<keyword evidence="3" id="KW-0378">Hydrolase</keyword>
<dbReference type="Proteomes" id="UP000606870">
    <property type="component" value="Unassembled WGS sequence"/>
</dbReference>
<keyword evidence="6" id="KW-1185">Reference proteome</keyword>
<evidence type="ECO:0000256" key="3">
    <source>
        <dbReference type="ARBA" id="ARBA00022801"/>
    </source>
</evidence>
<dbReference type="EMBL" id="JACOGK010000025">
    <property type="protein sequence ID" value="MBC3537349.1"/>
    <property type="molecule type" value="Genomic_DNA"/>
</dbReference>
<accession>A0ABR6VJD7</accession>
<dbReference type="InterPro" id="IPR006433">
    <property type="entry name" value="Prohead_protease"/>
</dbReference>
<feature type="domain" description="Prohead serine protease" evidence="4">
    <location>
        <begin position="10"/>
        <end position="175"/>
    </location>
</feature>
<dbReference type="NCBIfam" id="TIGR01543">
    <property type="entry name" value="proheadase_HK97"/>
    <property type="match status" value="1"/>
</dbReference>
<gene>
    <name evidence="5" type="ORF">H8J70_08805</name>
</gene>
<evidence type="ECO:0000256" key="2">
    <source>
        <dbReference type="ARBA" id="ARBA00022670"/>
    </source>
</evidence>
<name>A0ABR6VJD7_9FIRM</name>